<sequence>MIQILQWLFLFLPWLTLFAARRGAVRRYMPTVVFTSLLITIVSVMGYEFNWWRIHEQIVPWGDIVDISFVYGLLPVGTFWIFYFTADRFLLYMLVNIAVDAVFSFAIIPLMDRFGITTLERMAAWQTFVLDMIIMLLLYAYYRWQTASVDTMGTIDRPSFSGGSRDWGVRSRRGAR</sequence>
<evidence type="ECO:0000313" key="3">
    <source>
        <dbReference type="Proteomes" id="UP001141950"/>
    </source>
</evidence>
<feature type="transmembrane region" description="Helical" evidence="1">
    <location>
        <begin position="89"/>
        <end position="111"/>
    </location>
</feature>
<gene>
    <name evidence="2" type="ORF">NQZ67_26385</name>
</gene>
<evidence type="ECO:0000313" key="2">
    <source>
        <dbReference type="EMBL" id="MCR2807420.1"/>
    </source>
</evidence>
<dbReference type="RefSeq" id="WP_257451876.1">
    <property type="nucleotide sequence ID" value="NZ_JANIPJ010000026.1"/>
</dbReference>
<reference evidence="2" key="1">
    <citation type="submission" date="2022-08" db="EMBL/GenBank/DDBJ databases">
        <title>The genomic sequence of strain Paenibacillus sp. SCIV0701.</title>
        <authorList>
            <person name="Zhao H."/>
        </authorList>
    </citation>
    <scope>NUCLEOTIDE SEQUENCE</scope>
    <source>
        <strain evidence="2">SCIV0701</strain>
    </source>
</reference>
<keyword evidence="3" id="KW-1185">Reference proteome</keyword>
<feature type="transmembrane region" description="Helical" evidence="1">
    <location>
        <begin position="29"/>
        <end position="52"/>
    </location>
</feature>
<feature type="transmembrane region" description="Helical" evidence="1">
    <location>
        <begin position="123"/>
        <end position="142"/>
    </location>
</feature>
<proteinExistence type="predicted"/>
<dbReference type="AlphaFoldDB" id="A0A9X2MVV4"/>
<keyword evidence="1" id="KW-0812">Transmembrane</keyword>
<dbReference type="Proteomes" id="UP001141950">
    <property type="component" value="Unassembled WGS sequence"/>
</dbReference>
<name>A0A9X2MVV4_9BACL</name>
<keyword evidence="1" id="KW-0472">Membrane</keyword>
<feature type="transmembrane region" description="Helical" evidence="1">
    <location>
        <begin position="64"/>
        <end position="83"/>
    </location>
</feature>
<dbReference type="EMBL" id="JANIPJ010000026">
    <property type="protein sequence ID" value="MCR2807420.1"/>
    <property type="molecule type" value="Genomic_DNA"/>
</dbReference>
<accession>A0A9X2MVV4</accession>
<protein>
    <submittedName>
        <fullName evidence="2">Uncharacterized protein</fullName>
    </submittedName>
</protein>
<keyword evidence="1" id="KW-1133">Transmembrane helix</keyword>
<comment type="caution">
    <text evidence="2">The sequence shown here is derived from an EMBL/GenBank/DDBJ whole genome shotgun (WGS) entry which is preliminary data.</text>
</comment>
<organism evidence="2 3">
    <name type="scientific">Paenibacillus soyae</name>
    <dbReference type="NCBI Taxonomy" id="2969249"/>
    <lineage>
        <taxon>Bacteria</taxon>
        <taxon>Bacillati</taxon>
        <taxon>Bacillota</taxon>
        <taxon>Bacilli</taxon>
        <taxon>Bacillales</taxon>
        <taxon>Paenibacillaceae</taxon>
        <taxon>Paenibacillus</taxon>
    </lineage>
</organism>
<evidence type="ECO:0000256" key="1">
    <source>
        <dbReference type="SAM" id="Phobius"/>
    </source>
</evidence>